<name>A0A8C9FYV1_PAVCR</name>
<keyword evidence="6" id="KW-0472">Membrane</keyword>
<feature type="compositionally biased region" description="Polar residues" evidence="5">
    <location>
        <begin position="174"/>
        <end position="238"/>
    </location>
</feature>
<evidence type="ECO:0000256" key="5">
    <source>
        <dbReference type="SAM" id="MobiDB-lite"/>
    </source>
</evidence>
<dbReference type="GO" id="GO:0000981">
    <property type="term" value="F:DNA-binding transcription factor activity, RNA polymerase II-specific"/>
    <property type="evidence" value="ECO:0007669"/>
    <property type="project" value="TreeGrafter"/>
</dbReference>
<feature type="compositionally biased region" description="Pro residues" evidence="5">
    <location>
        <begin position="307"/>
        <end position="317"/>
    </location>
</feature>
<dbReference type="Proteomes" id="UP000694428">
    <property type="component" value="Unplaced"/>
</dbReference>
<dbReference type="GO" id="GO:0000978">
    <property type="term" value="F:RNA polymerase II cis-regulatory region sequence-specific DNA binding"/>
    <property type="evidence" value="ECO:0007669"/>
    <property type="project" value="TreeGrafter"/>
</dbReference>
<keyword evidence="6" id="KW-1133">Transmembrane helix</keyword>
<keyword evidence="3" id="KW-0804">Transcription</keyword>
<accession>A0A8C9FYV1</accession>
<dbReference type="PANTHER" id="PTHR11950:SF7">
    <property type="entry name" value="RUNT-RELATED TRANSCRIPTION FACTOR 2"/>
    <property type="match status" value="1"/>
</dbReference>
<dbReference type="InterPro" id="IPR000040">
    <property type="entry name" value="AML1_Runt"/>
</dbReference>
<feature type="compositionally biased region" description="Basic and acidic residues" evidence="5">
    <location>
        <begin position="401"/>
        <end position="416"/>
    </location>
</feature>
<comment type="subcellular location">
    <subcellularLocation>
        <location evidence="1">Nucleus</location>
    </subcellularLocation>
</comment>
<dbReference type="GO" id="GO:0002062">
    <property type="term" value="P:chondrocyte differentiation"/>
    <property type="evidence" value="ECO:0007669"/>
    <property type="project" value="TreeGrafter"/>
</dbReference>
<feature type="region of interest" description="Disordered" evidence="5">
    <location>
        <begin position="278"/>
        <end position="338"/>
    </location>
</feature>
<evidence type="ECO:0000256" key="1">
    <source>
        <dbReference type="ARBA" id="ARBA00004123"/>
    </source>
</evidence>
<evidence type="ECO:0000256" key="6">
    <source>
        <dbReference type="SAM" id="Phobius"/>
    </source>
</evidence>
<dbReference type="GO" id="GO:0030097">
    <property type="term" value="P:hemopoiesis"/>
    <property type="evidence" value="ECO:0007669"/>
    <property type="project" value="TreeGrafter"/>
</dbReference>
<feature type="transmembrane region" description="Helical" evidence="6">
    <location>
        <begin position="115"/>
        <end position="135"/>
    </location>
</feature>
<dbReference type="GO" id="GO:0045595">
    <property type="term" value="P:regulation of cell differentiation"/>
    <property type="evidence" value="ECO:0007669"/>
    <property type="project" value="TreeGrafter"/>
</dbReference>
<dbReference type="GO" id="GO:0001503">
    <property type="term" value="P:ossification"/>
    <property type="evidence" value="ECO:0007669"/>
    <property type="project" value="TreeGrafter"/>
</dbReference>
<dbReference type="GO" id="GO:0030182">
    <property type="term" value="P:neuron differentiation"/>
    <property type="evidence" value="ECO:0007669"/>
    <property type="project" value="TreeGrafter"/>
</dbReference>
<keyword evidence="8" id="KW-1185">Reference proteome</keyword>
<reference evidence="7" key="1">
    <citation type="submission" date="2025-08" db="UniProtKB">
        <authorList>
            <consortium name="Ensembl"/>
        </authorList>
    </citation>
    <scope>IDENTIFICATION</scope>
</reference>
<dbReference type="GO" id="GO:0005524">
    <property type="term" value="F:ATP binding"/>
    <property type="evidence" value="ECO:0007669"/>
    <property type="project" value="InterPro"/>
</dbReference>
<feature type="region of interest" description="Disordered" evidence="5">
    <location>
        <begin position="375"/>
        <end position="436"/>
    </location>
</feature>
<evidence type="ECO:0000256" key="2">
    <source>
        <dbReference type="ARBA" id="ARBA00023015"/>
    </source>
</evidence>
<keyword evidence="6" id="KW-0812">Transmembrane</keyword>
<sequence length="479" mass="49993">MASNSLFSSVTPCQQNFFWGKCCATSALFAAGAGSATRRPRRSAVSVCCAAAAASQGEGWSRGGAAAAPLPSAAASCPPPPLPPPVLSSAAFPPTAGRCGLQAAGSALGRVLRDLFFFFFCILKYLILLLTLLFYDLLFPGHRQKLDDSKPSLFPERLSDLGRIPHPSMRVGVPTQSPRPSLNSAPSPFNPQGQSQITDPRQAQSSPPWSYDQSYPSYLSQMTSPSIHSTTPLSSTRGTGLPAITDVPRRLSASTPRFLSSQKREALFLKQTELGPFTAPASPSSSSDPGTASFSPPLPACVAALHPKPPPVPPLPPASTDTIHPGLPSVPAPPASTSSLHPGLYLPVVPPSSATHLINWLPFLASATLATIRGKEEDQPPVGTCSLESVKRCNSAPPPPSHDDNHHAASVEDRAPEAASLPPAAHTMPSSSEQGSANVSDILVELRTMNGHLSVIARALTQLASSLAPQQGTRGTPPP</sequence>
<protein>
    <submittedName>
        <fullName evidence="7">RUNX family transcription factor 2</fullName>
    </submittedName>
</protein>
<dbReference type="PANTHER" id="PTHR11950">
    <property type="entry name" value="RUNT RELATED"/>
    <property type="match status" value="1"/>
</dbReference>
<evidence type="ECO:0000313" key="7">
    <source>
        <dbReference type="Ensembl" id="ENSPSTP00000022832.1"/>
    </source>
</evidence>
<keyword evidence="2" id="KW-0805">Transcription regulation</keyword>
<dbReference type="GO" id="GO:0005634">
    <property type="term" value="C:nucleus"/>
    <property type="evidence" value="ECO:0007669"/>
    <property type="project" value="UniProtKB-SubCell"/>
</dbReference>
<reference evidence="7" key="2">
    <citation type="submission" date="2025-09" db="UniProtKB">
        <authorList>
            <consortium name="Ensembl"/>
        </authorList>
    </citation>
    <scope>IDENTIFICATION</scope>
</reference>
<keyword evidence="4" id="KW-0539">Nucleus</keyword>
<evidence type="ECO:0000256" key="4">
    <source>
        <dbReference type="ARBA" id="ARBA00023242"/>
    </source>
</evidence>
<dbReference type="Ensembl" id="ENSPSTT00000024000.1">
    <property type="protein sequence ID" value="ENSPSTP00000022832.1"/>
    <property type="gene ID" value="ENSPSTG00000016758.1"/>
</dbReference>
<evidence type="ECO:0000256" key="3">
    <source>
        <dbReference type="ARBA" id="ARBA00023163"/>
    </source>
</evidence>
<organism evidence="7 8">
    <name type="scientific">Pavo cristatus</name>
    <name type="common">Indian peafowl</name>
    <name type="synonym">Blue peafowl</name>
    <dbReference type="NCBI Taxonomy" id="9049"/>
    <lineage>
        <taxon>Eukaryota</taxon>
        <taxon>Metazoa</taxon>
        <taxon>Chordata</taxon>
        <taxon>Craniata</taxon>
        <taxon>Vertebrata</taxon>
        <taxon>Euteleostomi</taxon>
        <taxon>Archelosauria</taxon>
        <taxon>Archosauria</taxon>
        <taxon>Dinosauria</taxon>
        <taxon>Saurischia</taxon>
        <taxon>Theropoda</taxon>
        <taxon>Coelurosauria</taxon>
        <taxon>Aves</taxon>
        <taxon>Neognathae</taxon>
        <taxon>Galloanserae</taxon>
        <taxon>Galliformes</taxon>
        <taxon>Phasianidae</taxon>
        <taxon>Phasianinae</taxon>
        <taxon>Pavo</taxon>
    </lineage>
</organism>
<proteinExistence type="predicted"/>
<dbReference type="AlphaFoldDB" id="A0A8C9FYV1"/>
<evidence type="ECO:0000313" key="8">
    <source>
        <dbReference type="Proteomes" id="UP000694428"/>
    </source>
</evidence>
<feature type="region of interest" description="Disordered" evidence="5">
    <location>
        <begin position="157"/>
        <end position="246"/>
    </location>
</feature>
<feature type="compositionally biased region" description="Low complexity" evidence="5">
    <location>
        <begin position="278"/>
        <end position="295"/>
    </location>
</feature>